<accession>A0ABP5JGJ4</accession>
<dbReference type="Proteomes" id="UP001500897">
    <property type="component" value="Unassembled WGS sequence"/>
</dbReference>
<evidence type="ECO:0000313" key="3">
    <source>
        <dbReference type="EMBL" id="GAA2117746.1"/>
    </source>
</evidence>
<feature type="compositionally biased region" description="Basic residues" evidence="1">
    <location>
        <begin position="453"/>
        <end position="462"/>
    </location>
</feature>
<name>A0ABP5JGJ4_9ACTN</name>
<proteinExistence type="predicted"/>
<sequence>MNPDKQFTSHTPLTPPHGWNAPGETVVLYEGELSGFKRGPRQGRVELTFGARPSLEWTVELREEDYWGLDNNGSEITTVDRTPAITFTANTRRNNAGWINSTHLGDQQIRLGRLVAQWVNLPLSVGNATLEERKGERTRYWRGRWSFDVDGWTVTTDERPDLSDALRTATDQLTSVLTHVVELKRTNGEDFSLAKGREVLECLRVSLSFGFGRKVVPALPIGYDTNGEIVWEQWFSPLLDRARTIGSEWLHHGSPDDCTELVTRALRAFTDPSLKGTTRLQMQMATEAVATGFVEQRILSAAPVLENLAWTKLVLGNLMSREDFKSCHAEDKLRYLLTSAGEPTSIDPAALPTLAKYATDRRIDGPTAVTRIRNRLVHPEILADDLYAHEGLATEVWRLSLHYATLMILHQIGYRGSYQRQVQLDRWAGDTQPMPWVDPATAPTTPAPLPPVRRQRPPRRRR</sequence>
<feature type="domain" description="YopA central" evidence="2">
    <location>
        <begin position="108"/>
        <end position="244"/>
    </location>
</feature>
<dbReference type="InterPro" id="IPR058684">
    <property type="entry name" value="YopA_M"/>
</dbReference>
<dbReference type="RefSeq" id="WP_344557308.1">
    <property type="nucleotide sequence ID" value="NZ_BAAANS010000060.1"/>
</dbReference>
<comment type="caution">
    <text evidence="3">The sequence shown here is derived from an EMBL/GenBank/DDBJ whole genome shotgun (WGS) entry which is preliminary data.</text>
</comment>
<feature type="region of interest" description="Disordered" evidence="1">
    <location>
        <begin position="1"/>
        <end position="22"/>
    </location>
</feature>
<reference evidence="4" key="1">
    <citation type="journal article" date="2019" name="Int. J. Syst. Evol. Microbiol.">
        <title>The Global Catalogue of Microorganisms (GCM) 10K type strain sequencing project: providing services to taxonomists for standard genome sequencing and annotation.</title>
        <authorList>
            <consortium name="The Broad Institute Genomics Platform"/>
            <consortium name="The Broad Institute Genome Sequencing Center for Infectious Disease"/>
            <person name="Wu L."/>
            <person name="Ma J."/>
        </authorList>
    </citation>
    <scope>NUCLEOTIDE SEQUENCE [LARGE SCALE GENOMIC DNA]</scope>
    <source>
        <strain evidence="4">JCM 14559</strain>
    </source>
</reference>
<evidence type="ECO:0000313" key="4">
    <source>
        <dbReference type="Proteomes" id="UP001500897"/>
    </source>
</evidence>
<keyword evidence="4" id="KW-1185">Reference proteome</keyword>
<protein>
    <recommendedName>
        <fullName evidence="2">YopA central domain-containing protein</fullName>
    </recommendedName>
</protein>
<evidence type="ECO:0000256" key="1">
    <source>
        <dbReference type="SAM" id="MobiDB-lite"/>
    </source>
</evidence>
<feature type="region of interest" description="Disordered" evidence="1">
    <location>
        <begin position="432"/>
        <end position="462"/>
    </location>
</feature>
<dbReference type="Pfam" id="PF26308">
    <property type="entry name" value="YopA_M"/>
    <property type="match status" value="1"/>
</dbReference>
<dbReference type="EMBL" id="BAAANS010000060">
    <property type="protein sequence ID" value="GAA2117746.1"/>
    <property type="molecule type" value="Genomic_DNA"/>
</dbReference>
<feature type="compositionally biased region" description="Polar residues" evidence="1">
    <location>
        <begin position="1"/>
        <end position="12"/>
    </location>
</feature>
<organism evidence="3 4">
    <name type="scientific">Kitasatospora saccharophila</name>
    <dbReference type="NCBI Taxonomy" id="407973"/>
    <lineage>
        <taxon>Bacteria</taxon>
        <taxon>Bacillati</taxon>
        <taxon>Actinomycetota</taxon>
        <taxon>Actinomycetes</taxon>
        <taxon>Kitasatosporales</taxon>
        <taxon>Streptomycetaceae</taxon>
        <taxon>Kitasatospora</taxon>
    </lineage>
</organism>
<evidence type="ECO:0000259" key="2">
    <source>
        <dbReference type="Pfam" id="PF26308"/>
    </source>
</evidence>
<gene>
    <name evidence="3" type="ORF">GCM10009759_64430</name>
</gene>